<dbReference type="GO" id="GO:0016836">
    <property type="term" value="F:hydro-lyase activity"/>
    <property type="evidence" value="ECO:0007669"/>
    <property type="project" value="TreeGrafter"/>
</dbReference>
<keyword evidence="5" id="KW-0413">Isomerase</keyword>
<dbReference type="InterPro" id="IPR046945">
    <property type="entry name" value="RHMD-like"/>
</dbReference>
<keyword evidence="2" id="KW-0479">Metal-binding</keyword>
<evidence type="ECO:0000256" key="1">
    <source>
        <dbReference type="ARBA" id="ARBA00001946"/>
    </source>
</evidence>
<dbReference type="PANTHER" id="PTHR13794:SF58">
    <property type="entry name" value="MITOCHONDRIAL ENOLASE SUPERFAMILY MEMBER 1"/>
    <property type="match status" value="1"/>
</dbReference>
<evidence type="ECO:0000256" key="2">
    <source>
        <dbReference type="ARBA" id="ARBA00022723"/>
    </source>
</evidence>
<proteinExistence type="predicted"/>
<evidence type="ECO:0000259" key="4">
    <source>
        <dbReference type="SMART" id="SM00922"/>
    </source>
</evidence>
<evidence type="ECO:0000256" key="3">
    <source>
        <dbReference type="ARBA" id="ARBA00022842"/>
    </source>
</evidence>
<dbReference type="CDD" id="cd03316">
    <property type="entry name" value="MR_like"/>
    <property type="match status" value="1"/>
</dbReference>
<dbReference type="GO" id="GO:0018849">
    <property type="term" value="F:muconate cycloisomerase activity"/>
    <property type="evidence" value="ECO:0007669"/>
    <property type="project" value="UniProtKB-EC"/>
</dbReference>
<feature type="domain" description="Mandelate racemase/muconate lactonizing enzyme C-terminal" evidence="4">
    <location>
        <begin position="149"/>
        <end position="247"/>
    </location>
</feature>
<gene>
    <name evidence="5" type="ORF">AVDCRST_MAG88-3861</name>
</gene>
<accession>A0A6J4VQ73</accession>
<keyword evidence="3" id="KW-0460">Magnesium</keyword>
<evidence type="ECO:0000313" key="5">
    <source>
        <dbReference type="EMBL" id="CAA9585438.1"/>
    </source>
</evidence>
<dbReference type="SMART" id="SM00922">
    <property type="entry name" value="MR_MLE"/>
    <property type="match status" value="1"/>
</dbReference>
<dbReference type="GO" id="GO:0000287">
    <property type="term" value="F:magnesium ion binding"/>
    <property type="evidence" value="ECO:0007669"/>
    <property type="project" value="TreeGrafter"/>
</dbReference>
<dbReference type="Pfam" id="PF13378">
    <property type="entry name" value="MR_MLE_C"/>
    <property type="match status" value="1"/>
</dbReference>
<dbReference type="Gene3D" id="3.30.390.10">
    <property type="entry name" value="Enolase-like, N-terminal domain"/>
    <property type="match status" value="1"/>
</dbReference>
<protein>
    <submittedName>
        <fullName evidence="5">Muconate cycloisomerase</fullName>
        <ecNumber evidence="5">5.5.1.1</ecNumber>
    </submittedName>
</protein>
<dbReference type="SUPFAM" id="SSF51604">
    <property type="entry name" value="Enolase C-terminal domain-like"/>
    <property type="match status" value="1"/>
</dbReference>
<dbReference type="InterPro" id="IPR029065">
    <property type="entry name" value="Enolase_C-like"/>
</dbReference>
<dbReference type="InterPro" id="IPR013341">
    <property type="entry name" value="Mandelate_racemase_N_dom"/>
</dbReference>
<dbReference type="GO" id="GO:0016052">
    <property type="term" value="P:carbohydrate catabolic process"/>
    <property type="evidence" value="ECO:0007669"/>
    <property type="project" value="TreeGrafter"/>
</dbReference>
<dbReference type="SUPFAM" id="SSF54826">
    <property type="entry name" value="Enolase N-terminal domain-like"/>
    <property type="match status" value="1"/>
</dbReference>
<dbReference type="InterPro" id="IPR029017">
    <property type="entry name" value="Enolase-like_N"/>
</dbReference>
<dbReference type="AlphaFoldDB" id="A0A6J4VQ73"/>
<dbReference type="Pfam" id="PF02746">
    <property type="entry name" value="MR_MLE_N"/>
    <property type="match status" value="1"/>
</dbReference>
<dbReference type="InterPro" id="IPR013342">
    <property type="entry name" value="Mandelate_racemase_C"/>
</dbReference>
<dbReference type="EMBL" id="CADCWM010000946">
    <property type="protein sequence ID" value="CAA9585438.1"/>
    <property type="molecule type" value="Genomic_DNA"/>
</dbReference>
<dbReference type="Gene3D" id="3.20.20.120">
    <property type="entry name" value="Enolase-like C-terminal domain"/>
    <property type="match status" value="1"/>
</dbReference>
<name>A0A6J4VQ73_9BACT</name>
<reference evidence="5" key="1">
    <citation type="submission" date="2020-02" db="EMBL/GenBank/DDBJ databases">
        <authorList>
            <person name="Meier V. D."/>
        </authorList>
    </citation>
    <scope>NUCLEOTIDE SEQUENCE</scope>
    <source>
        <strain evidence="5">AVDCRST_MAG88</strain>
    </source>
</reference>
<comment type="cofactor">
    <cofactor evidence="1">
        <name>Mg(2+)</name>
        <dbReference type="ChEBI" id="CHEBI:18420"/>
    </cofactor>
</comment>
<dbReference type="InterPro" id="IPR036849">
    <property type="entry name" value="Enolase-like_C_sf"/>
</dbReference>
<dbReference type="SFLD" id="SFLDS00001">
    <property type="entry name" value="Enolase"/>
    <property type="match status" value="1"/>
</dbReference>
<organism evidence="5">
    <name type="scientific">uncultured Thermomicrobiales bacterium</name>
    <dbReference type="NCBI Taxonomy" id="1645740"/>
    <lineage>
        <taxon>Bacteria</taxon>
        <taxon>Pseudomonadati</taxon>
        <taxon>Thermomicrobiota</taxon>
        <taxon>Thermomicrobia</taxon>
        <taxon>Thermomicrobiales</taxon>
        <taxon>environmental samples</taxon>
    </lineage>
</organism>
<sequence>MKIRDIRTIGLRAALPRVFEGGTYRITHRATIITEILTEDGLVGCMYSGDTRGDDQGKVRAVIERELKPALIGESIFTPERLWARMFRHAAAEPGRRNVLMEAISAIDIAIWDTIGKAVGLPVYQLWGGYRDAIPIIAIAGYYEEEKGLSALSDEMAWLREQGMAGVKMKVGRYSVGEDIERLAACRAGGGSDFQIAADANRAWDVRDALRFAEASRAYDLLWLEEPIQWNNEIAGMCRVREATGVPVTAGQSARSAMQVRDLISGRAIDYCNLDASYAGGPTEWRRAAAYAALHDVQMAHHEEPQVAMHLLASVPNGGYVECFPSPDRDPLWASLMTARPRIQDGLIHLPTSPGFGLAFDPEVIEKYTVTD</sequence>
<dbReference type="EC" id="5.5.1.1" evidence="5"/>
<dbReference type="PANTHER" id="PTHR13794">
    <property type="entry name" value="ENOLASE SUPERFAMILY, MANDELATE RACEMASE"/>
    <property type="match status" value="1"/>
</dbReference>